<name>A0AAN9P5C7_CLITE</name>
<keyword evidence="2" id="KW-1185">Reference proteome</keyword>
<accession>A0AAN9P5C7</accession>
<evidence type="ECO:0000313" key="2">
    <source>
        <dbReference type="Proteomes" id="UP001359559"/>
    </source>
</evidence>
<organism evidence="1 2">
    <name type="scientific">Clitoria ternatea</name>
    <name type="common">Butterfly pea</name>
    <dbReference type="NCBI Taxonomy" id="43366"/>
    <lineage>
        <taxon>Eukaryota</taxon>
        <taxon>Viridiplantae</taxon>
        <taxon>Streptophyta</taxon>
        <taxon>Embryophyta</taxon>
        <taxon>Tracheophyta</taxon>
        <taxon>Spermatophyta</taxon>
        <taxon>Magnoliopsida</taxon>
        <taxon>eudicotyledons</taxon>
        <taxon>Gunneridae</taxon>
        <taxon>Pentapetalae</taxon>
        <taxon>rosids</taxon>
        <taxon>fabids</taxon>
        <taxon>Fabales</taxon>
        <taxon>Fabaceae</taxon>
        <taxon>Papilionoideae</taxon>
        <taxon>50 kb inversion clade</taxon>
        <taxon>NPAAA clade</taxon>
        <taxon>indigoferoid/millettioid clade</taxon>
        <taxon>Phaseoleae</taxon>
        <taxon>Clitoria</taxon>
    </lineage>
</organism>
<proteinExistence type="predicted"/>
<reference evidence="1 2" key="1">
    <citation type="submission" date="2024-01" db="EMBL/GenBank/DDBJ databases">
        <title>The genomes of 5 underutilized Papilionoideae crops provide insights into root nodulation and disease resistance.</title>
        <authorList>
            <person name="Yuan L."/>
        </authorList>
    </citation>
    <scope>NUCLEOTIDE SEQUENCE [LARGE SCALE GENOMIC DNA]</scope>
    <source>
        <strain evidence="1">LY-2023</strain>
        <tissue evidence="1">Leaf</tissue>
    </source>
</reference>
<evidence type="ECO:0000313" key="1">
    <source>
        <dbReference type="EMBL" id="KAK7285306.1"/>
    </source>
</evidence>
<protein>
    <submittedName>
        <fullName evidence="1">Uncharacterized protein</fullName>
    </submittedName>
</protein>
<gene>
    <name evidence="1" type="ORF">RJT34_20073</name>
</gene>
<sequence>MLYNLFKKKVAALELRVFLWKCSSNPKTGLALRMSGIKVQDESSEVAGNVDSEENGGSRRHHHVAVVGVSHLT</sequence>
<comment type="caution">
    <text evidence="1">The sequence shown here is derived from an EMBL/GenBank/DDBJ whole genome shotgun (WGS) entry which is preliminary data.</text>
</comment>
<dbReference type="EMBL" id="JAYKXN010000005">
    <property type="protein sequence ID" value="KAK7285306.1"/>
    <property type="molecule type" value="Genomic_DNA"/>
</dbReference>
<dbReference type="AlphaFoldDB" id="A0AAN9P5C7"/>
<dbReference type="Proteomes" id="UP001359559">
    <property type="component" value="Unassembled WGS sequence"/>
</dbReference>